<dbReference type="GO" id="GO:0030682">
    <property type="term" value="P:symbiont-mediated perturbation of host defenses"/>
    <property type="evidence" value="ECO:0007669"/>
    <property type="project" value="InterPro"/>
</dbReference>
<evidence type="ECO:0000313" key="2">
    <source>
        <dbReference type="EMBL" id="AEO32634.1"/>
    </source>
</evidence>
<proteinExistence type="evidence at transcript level"/>
<sequence>QQCLLSTRALLKVVRRKLQCSQPLAASQVVLEMTKDGFSVAIHSRRLEGPLLELEYTRLLQCSRHSCSIAGGAENAKDGFSLLGVGIKFRLAKTTFDSLSESGLRCITATTKEKDVGRHEVTEEVVYNVRLTEWYSFRQHFKFTQDCGGYNIMSSTDNTSVPSASYKFLWTEEDCTIIQYLGVPQDEGDQSPQVTNSENGPRSEGNNKDPAQPQARDSVKDESKQLRLDCMLWMKLKESTPSDPSEECERKFQELCGRTIRQRFTTTGCHFKYPESAIQKLN</sequence>
<name>G3MGL6_AMBMU</name>
<dbReference type="GO" id="GO:0043176">
    <property type="term" value="F:amine binding"/>
    <property type="evidence" value="ECO:0007669"/>
    <property type="project" value="InterPro"/>
</dbReference>
<dbReference type="InterPro" id="IPR012674">
    <property type="entry name" value="Calycin"/>
</dbReference>
<dbReference type="Gene3D" id="2.40.128.20">
    <property type="match status" value="1"/>
</dbReference>
<feature type="non-terminal residue" evidence="2">
    <location>
        <position position="1"/>
    </location>
</feature>
<organism evidence="2">
    <name type="scientific">Amblyomma maculatum</name>
    <name type="common">Gulf Coast tick</name>
    <dbReference type="NCBI Taxonomy" id="34609"/>
    <lineage>
        <taxon>Eukaryota</taxon>
        <taxon>Metazoa</taxon>
        <taxon>Ecdysozoa</taxon>
        <taxon>Arthropoda</taxon>
        <taxon>Chelicerata</taxon>
        <taxon>Arachnida</taxon>
        <taxon>Acari</taxon>
        <taxon>Parasitiformes</taxon>
        <taxon>Ixodida</taxon>
        <taxon>Ixodoidea</taxon>
        <taxon>Ixodidae</taxon>
        <taxon>Amblyomminae</taxon>
        <taxon>Amblyomma</taxon>
    </lineage>
</organism>
<feature type="compositionally biased region" description="Polar residues" evidence="1">
    <location>
        <begin position="190"/>
        <end position="200"/>
    </location>
</feature>
<dbReference type="InterPro" id="IPR002970">
    <property type="entry name" value="Tick_his-bd"/>
</dbReference>
<dbReference type="AlphaFoldDB" id="G3MGL6"/>
<dbReference type="Pfam" id="PF02098">
    <property type="entry name" value="His_binding"/>
    <property type="match status" value="1"/>
</dbReference>
<dbReference type="EMBL" id="JO841017">
    <property type="protein sequence ID" value="AEO32634.1"/>
    <property type="molecule type" value="mRNA"/>
</dbReference>
<feature type="region of interest" description="Disordered" evidence="1">
    <location>
        <begin position="185"/>
        <end position="222"/>
    </location>
</feature>
<reference evidence="2" key="1">
    <citation type="journal article" date="2011" name="PLoS ONE">
        <title>A deep insight into the sialotranscriptome of the gulf coast tick, Amblyomma maculatum.</title>
        <authorList>
            <person name="Karim S."/>
            <person name="Singh P."/>
            <person name="Ribeiro J.M."/>
        </authorList>
    </citation>
    <scope>NUCLEOTIDE SEQUENCE</scope>
    <source>
        <tissue evidence="2">Salivary gland</tissue>
    </source>
</reference>
<dbReference type="SUPFAM" id="SSF50814">
    <property type="entry name" value="Lipocalins"/>
    <property type="match status" value="1"/>
</dbReference>
<protein>
    <submittedName>
        <fullName evidence="2">Uncharacterized protein</fullName>
    </submittedName>
</protein>
<evidence type="ECO:0000256" key="1">
    <source>
        <dbReference type="SAM" id="MobiDB-lite"/>
    </source>
</evidence>
<accession>G3MGL6</accession>